<dbReference type="Proteomes" id="UP000501240">
    <property type="component" value="Chromosome"/>
</dbReference>
<dbReference type="AlphaFoldDB" id="A0A7D4AC47"/>
<sequence>MRGGEQVPGAQEVRLEESDAEHQQDQHADDAGLVGDRAARPAPVGGAAVFVRRRRGGRGLWN</sequence>
<dbReference type="EMBL" id="CP053892">
    <property type="protein sequence ID" value="QKG27425.1"/>
    <property type="molecule type" value="Genomic_DNA"/>
</dbReference>
<organism evidence="2 3">
    <name type="scientific">Actinomadura verrucosospora</name>
    <dbReference type="NCBI Taxonomy" id="46165"/>
    <lineage>
        <taxon>Bacteria</taxon>
        <taxon>Bacillati</taxon>
        <taxon>Actinomycetota</taxon>
        <taxon>Actinomycetes</taxon>
        <taxon>Streptosporangiales</taxon>
        <taxon>Thermomonosporaceae</taxon>
        <taxon>Actinomadura</taxon>
    </lineage>
</organism>
<evidence type="ECO:0000313" key="2">
    <source>
        <dbReference type="EMBL" id="QKG27425.1"/>
    </source>
</evidence>
<gene>
    <name evidence="2" type="ORF">ACTIVE_9080</name>
</gene>
<protein>
    <submittedName>
        <fullName evidence="2">Uncharacterized protein</fullName>
    </submittedName>
</protein>
<reference evidence="2 3" key="1">
    <citation type="submission" date="2020-05" db="EMBL/GenBank/DDBJ databases">
        <title>Actinomadura verrucosospora NRRL-B18236 (PFL_A860) Genome sequencing and assembly.</title>
        <authorList>
            <person name="Samborskyy M."/>
        </authorList>
    </citation>
    <scope>NUCLEOTIDE SEQUENCE [LARGE SCALE GENOMIC DNA]</scope>
    <source>
        <strain evidence="2 3">NRRL:B18236</strain>
    </source>
</reference>
<keyword evidence="3" id="KW-1185">Reference proteome</keyword>
<evidence type="ECO:0000256" key="1">
    <source>
        <dbReference type="SAM" id="MobiDB-lite"/>
    </source>
</evidence>
<feature type="compositionally biased region" description="Basic and acidic residues" evidence="1">
    <location>
        <begin position="13"/>
        <end position="30"/>
    </location>
</feature>
<feature type="region of interest" description="Disordered" evidence="1">
    <location>
        <begin position="1"/>
        <end position="40"/>
    </location>
</feature>
<proteinExistence type="predicted"/>
<name>A0A7D4AC47_ACTVE</name>
<accession>A0A7D4AC47</accession>
<evidence type="ECO:0000313" key="3">
    <source>
        <dbReference type="Proteomes" id="UP000501240"/>
    </source>
</evidence>